<sequence>MTRFGYILVTLAAAELAAGAFAAVAWLKPHPRFVWNASFSAPPGLYGLTAARQVACGDLVAIMPQAELQRFMADRHYLAKRVPLLKHIAALPGQRVCRKGLRVFVDGRRVAIALDRDRHGRPLPVWQGCRTLTATSLFVINAPPDSFDSRYFGPIPAAGVIGRAAPILTRDAPGASFVWRGLRRAFATPQTRKGPAPCK</sequence>
<reference evidence="3" key="1">
    <citation type="journal article" date="2019" name="Int. J. Syst. Evol. Microbiol.">
        <title>The Global Catalogue of Microorganisms (GCM) 10K type strain sequencing project: providing services to taxonomists for standard genome sequencing and annotation.</title>
        <authorList>
            <consortium name="The Broad Institute Genomics Platform"/>
            <consortium name="The Broad Institute Genome Sequencing Center for Infectious Disease"/>
            <person name="Wu L."/>
            <person name="Ma J."/>
        </authorList>
    </citation>
    <scope>NUCLEOTIDE SEQUENCE [LARGE SCALE GENOMIC DNA]</scope>
    <source>
        <strain evidence="3">CGMCC 1.6784</strain>
    </source>
</reference>
<evidence type="ECO:0000313" key="2">
    <source>
        <dbReference type="EMBL" id="GGN62182.1"/>
    </source>
</evidence>
<gene>
    <name evidence="2" type="primary">traF</name>
    <name evidence="2" type="ORF">GCM10011349_45600</name>
</gene>
<dbReference type="EMBL" id="BMLK01000043">
    <property type="protein sequence ID" value="GGN62182.1"/>
    <property type="molecule type" value="Genomic_DNA"/>
</dbReference>
<proteinExistence type="predicted"/>
<dbReference type="InterPro" id="IPR019533">
    <property type="entry name" value="Peptidase_S26"/>
</dbReference>
<dbReference type="Proteomes" id="UP000605099">
    <property type="component" value="Unassembled WGS sequence"/>
</dbReference>
<feature type="domain" description="Peptidase S26" evidence="1">
    <location>
        <begin position="11"/>
        <end position="165"/>
    </location>
</feature>
<dbReference type="SUPFAM" id="SSF51306">
    <property type="entry name" value="LexA/Signal peptidase"/>
    <property type="match status" value="1"/>
</dbReference>
<accession>A0ABQ2K2P7</accession>
<protein>
    <submittedName>
        <fullName evidence="2">Peptidase S26</fullName>
    </submittedName>
</protein>
<keyword evidence="3" id="KW-1185">Reference proteome</keyword>
<organism evidence="2 3">
    <name type="scientific">Novosphingobium indicum</name>
    <dbReference type="NCBI Taxonomy" id="462949"/>
    <lineage>
        <taxon>Bacteria</taxon>
        <taxon>Pseudomonadati</taxon>
        <taxon>Pseudomonadota</taxon>
        <taxon>Alphaproteobacteria</taxon>
        <taxon>Sphingomonadales</taxon>
        <taxon>Sphingomonadaceae</taxon>
        <taxon>Novosphingobium</taxon>
    </lineage>
</organism>
<dbReference type="Gene3D" id="2.10.109.10">
    <property type="entry name" value="Umud Fragment, subunit A"/>
    <property type="match status" value="1"/>
</dbReference>
<comment type="caution">
    <text evidence="2">The sequence shown here is derived from an EMBL/GenBank/DDBJ whole genome shotgun (WGS) entry which is preliminary data.</text>
</comment>
<name>A0ABQ2K2P7_9SPHN</name>
<evidence type="ECO:0000259" key="1">
    <source>
        <dbReference type="Pfam" id="PF10502"/>
    </source>
</evidence>
<dbReference type="Pfam" id="PF10502">
    <property type="entry name" value="Peptidase_S26"/>
    <property type="match status" value="1"/>
</dbReference>
<dbReference type="InterPro" id="IPR036286">
    <property type="entry name" value="LexA/Signal_pep-like_sf"/>
</dbReference>
<dbReference type="RefSeq" id="WP_188823661.1">
    <property type="nucleotide sequence ID" value="NZ_BMLK01000043.1"/>
</dbReference>
<evidence type="ECO:0000313" key="3">
    <source>
        <dbReference type="Proteomes" id="UP000605099"/>
    </source>
</evidence>